<name>A0ABS8WQU3_DATST</name>
<reference evidence="1 2" key="1">
    <citation type="journal article" date="2021" name="BMC Genomics">
        <title>Datura genome reveals duplications of psychoactive alkaloid biosynthetic genes and high mutation rate following tissue culture.</title>
        <authorList>
            <person name="Rajewski A."/>
            <person name="Carter-House D."/>
            <person name="Stajich J."/>
            <person name="Litt A."/>
        </authorList>
    </citation>
    <scope>NUCLEOTIDE SEQUENCE [LARGE SCALE GENOMIC DNA]</scope>
    <source>
        <strain evidence="1">AR-01</strain>
    </source>
</reference>
<proteinExistence type="predicted"/>
<evidence type="ECO:0000313" key="2">
    <source>
        <dbReference type="Proteomes" id="UP000823775"/>
    </source>
</evidence>
<accession>A0ABS8WQU3</accession>
<protein>
    <submittedName>
        <fullName evidence="1">Uncharacterized protein</fullName>
    </submittedName>
</protein>
<keyword evidence="2" id="KW-1185">Reference proteome</keyword>
<evidence type="ECO:0000313" key="1">
    <source>
        <dbReference type="EMBL" id="MCE3052207.1"/>
    </source>
</evidence>
<dbReference type="EMBL" id="JACEIK010009308">
    <property type="protein sequence ID" value="MCE3052207.1"/>
    <property type="molecule type" value="Genomic_DNA"/>
</dbReference>
<comment type="caution">
    <text evidence="1">The sequence shown here is derived from an EMBL/GenBank/DDBJ whole genome shotgun (WGS) entry which is preliminary data.</text>
</comment>
<gene>
    <name evidence="1" type="ORF">HAX54_051857</name>
</gene>
<dbReference type="Proteomes" id="UP000823775">
    <property type="component" value="Unassembled WGS sequence"/>
</dbReference>
<organism evidence="1 2">
    <name type="scientific">Datura stramonium</name>
    <name type="common">Jimsonweed</name>
    <name type="synonym">Common thornapple</name>
    <dbReference type="NCBI Taxonomy" id="4076"/>
    <lineage>
        <taxon>Eukaryota</taxon>
        <taxon>Viridiplantae</taxon>
        <taxon>Streptophyta</taxon>
        <taxon>Embryophyta</taxon>
        <taxon>Tracheophyta</taxon>
        <taxon>Spermatophyta</taxon>
        <taxon>Magnoliopsida</taxon>
        <taxon>eudicotyledons</taxon>
        <taxon>Gunneridae</taxon>
        <taxon>Pentapetalae</taxon>
        <taxon>asterids</taxon>
        <taxon>lamiids</taxon>
        <taxon>Solanales</taxon>
        <taxon>Solanaceae</taxon>
        <taxon>Solanoideae</taxon>
        <taxon>Datureae</taxon>
        <taxon>Datura</taxon>
    </lineage>
</organism>
<sequence length="114" mass="13019">MGFVEDVFISIEAKVPYDKREEFIPLKLKAIWGRKFVIFKVVEENISNVFILTVTNLTKRVCGNANTMEMHIGGKSIMRTQPNEEFDLVEGVKFLDPREGVVIISVSRSNEIID</sequence>